<evidence type="ECO:0000313" key="3">
    <source>
        <dbReference type="Proteomes" id="UP001341281"/>
    </source>
</evidence>
<feature type="compositionally biased region" description="Basic and acidic residues" evidence="1">
    <location>
        <begin position="24"/>
        <end position="49"/>
    </location>
</feature>
<organism evidence="2 3">
    <name type="scientific">Paspalum notatum var. saurae</name>
    <dbReference type="NCBI Taxonomy" id="547442"/>
    <lineage>
        <taxon>Eukaryota</taxon>
        <taxon>Viridiplantae</taxon>
        <taxon>Streptophyta</taxon>
        <taxon>Embryophyta</taxon>
        <taxon>Tracheophyta</taxon>
        <taxon>Spermatophyta</taxon>
        <taxon>Magnoliopsida</taxon>
        <taxon>Liliopsida</taxon>
        <taxon>Poales</taxon>
        <taxon>Poaceae</taxon>
        <taxon>PACMAD clade</taxon>
        <taxon>Panicoideae</taxon>
        <taxon>Andropogonodae</taxon>
        <taxon>Paspaleae</taxon>
        <taxon>Paspalinae</taxon>
        <taxon>Paspalum</taxon>
    </lineage>
</organism>
<evidence type="ECO:0000256" key="1">
    <source>
        <dbReference type="SAM" id="MobiDB-lite"/>
    </source>
</evidence>
<evidence type="ECO:0000313" key="2">
    <source>
        <dbReference type="EMBL" id="WVZ80766.1"/>
    </source>
</evidence>
<keyword evidence="3" id="KW-1185">Reference proteome</keyword>
<proteinExistence type="predicted"/>
<feature type="region of interest" description="Disordered" evidence="1">
    <location>
        <begin position="24"/>
        <end position="63"/>
    </location>
</feature>
<reference evidence="2 3" key="1">
    <citation type="submission" date="2024-02" db="EMBL/GenBank/DDBJ databases">
        <title>High-quality chromosome-scale genome assembly of Pensacola bahiagrass (Paspalum notatum Flugge var. saurae).</title>
        <authorList>
            <person name="Vega J.M."/>
            <person name="Podio M."/>
            <person name="Orjuela J."/>
            <person name="Siena L.A."/>
            <person name="Pessino S.C."/>
            <person name="Combes M.C."/>
            <person name="Mariac C."/>
            <person name="Albertini E."/>
            <person name="Pupilli F."/>
            <person name="Ortiz J.P.A."/>
            <person name="Leblanc O."/>
        </authorList>
    </citation>
    <scope>NUCLEOTIDE SEQUENCE [LARGE SCALE GENOMIC DNA]</scope>
    <source>
        <strain evidence="2">R1</strain>
        <tissue evidence="2">Leaf</tissue>
    </source>
</reference>
<dbReference type="Proteomes" id="UP001341281">
    <property type="component" value="Chromosome 06"/>
</dbReference>
<gene>
    <name evidence="2" type="ORF">U9M48_028219</name>
</gene>
<dbReference type="AlphaFoldDB" id="A0AAQ3X0T6"/>
<sequence>MWCKFHNSDSHDLKDYQIVKNIAERNRLRPKNPELQDGPEKNPKGDKKPRGSTFDDDNDKEGDAAQFQAANNVGSAASRRTVKLLRRHVTAIAALPKS</sequence>
<protein>
    <submittedName>
        <fullName evidence="2">Uncharacterized protein</fullName>
    </submittedName>
</protein>
<dbReference type="EMBL" id="CP144750">
    <property type="protein sequence ID" value="WVZ80766.1"/>
    <property type="molecule type" value="Genomic_DNA"/>
</dbReference>
<accession>A0AAQ3X0T6</accession>
<name>A0AAQ3X0T6_PASNO</name>